<keyword evidence="3" id="KW-1185">Reference proteome</keyword>
<dbReference type="GO" id="GO:0016740">
    <property type="term" value="F:transferase activity"/>
    <property type="evidence" value="ECO:0007669"/>
    <property type="project" value="UniProtKB-KW"/>
</dbReference>
<protein>
    <submittedName>
        <fullName evidence="2">Glycosyltransferase involved in cell wall biosynthesis</fullName>
    </submittedName>
</protein>
<organism evidence="2 3">
    <name type="scientific">Methylobacter tundripaludum</name>
    <dbReference type="NCBI Taxonomy" id="173365"/>
    <lineage>
        <taxon>Bacteria</taxon>
        <taxon>Pseudomonadati</taxon>
        <taxon>Pseudomonadota</taxon>
        <taxon>Gammaproteobacteria</taxon>
        <taxon>Methylococcales</taxon>
        <taxon>Methylococcaceae</taxon>
        <taxon>Methylobacter</taxon>
    </lineage>
</organism>
<dbReference type="CDD" id="cd04179">
    <property type="entry name" value="DPM_DPG-synthase_like"/>
    <property type="match status" value="1"/>
</dbReference>
<name>A0A2S6H289_9GAMM</name>
<dbReference type="PANTHER" id="PTHR48090">
    <property type="entry name" value="UNDECAPRENYL-PHOSPHATE 4-DEOXY-4-FORMAMIDO-L-ARABINOSE TRANSFERASE-RELATED"/>
    <property type="match status" value="1"/>
</dbReference>
<comment type="caution">
    <text evidence="2">The sequence shown here is derived from an EMBL/GenBank/DDBJ whole genome shotgun (WGS) entry which is preliminary data.</text>
</comment>
<reference evidence="2 3" key="1">
    <citation type="submission" date="2018-02" db="EMBL/GenBank/DDBJ databases">
        <title>Subsurface microbial communities from deep shales in Ohio and West Virginia, USA.</title>
        <authorList>
            <person name="Wrighton K."/>
        </authorList>
    </citation>
    <scope>NUCLEOTIDE SEQUENCE [LARGE SCALE GENOMIC DNA]</scope>
    <source>
        <strain evidence="2 3">OWC-G53F</strain>
    </source>
</reference>
<dbReference type="Proteomes" id="UP000238071">
    <property type="component" value="Unassembled WGS sequence"/>
</dbReference>
<dbReference type="InterPro" id="IPR050256">
    <property type="entry name" value="Glycosyltransferase_2"/>
</dbReference>
<dbReference type="OrthoDB" id="5566011at2"/>
<keyword evidence="2" id="KW-0808">Transferase</keyword>
<evidence type="ECO:0000313" key="2">
    <source>
        <dbReference type="EMBL" id="PPK71573.1"/>
    </source>
</evidence>
<dbReference type="InterPro" id="IPR029044">
    <property type="entry name" value="Nucleotide-diphossugar_trans"/>
</dbReference>
<gene>
    <name evidence="2" type="ORF">B0F88_10797</name>
</gene>
<dbReference type="Gene3D" id="3.90.550.10">
    <property type="entry name" value="Spore Coat Polysaccharide Biosynthesis Protein SpsA, Chain A"/>
    <property type="match status" value="1"/>
</dbReference>
<sequence>MKTTLLVMTLNEIDGMKAIMPQIDKSWCEQIIVVDGGSTDGTIEWARENGYEVHVQRQKGIRYGYFEVMPLVKGDVILTFSPDGNSLVSAIPLLIEEMKKGFDMVIGSRYLPGAGSEDDDIITAFGNWLFTKTVNLLYGAHYTDVMVILRAYRTSLIDELDLLNEKAYTIPERLFGTKISWEPLMSVRAAKMNMRIGEIPAAEPARIGGERKLQILRWGAAYYSQFWLERFFWLGGKKCAKNKTTQ</sequence>
<evidence type="ECO:0000259" key="1">
    <source>
        <dbReference type="Pfam" id="PF00535"/>
    </source>
</evidence>
<proteinExistence type="predicted"/>
<dbReference type="SUPFAM" id="SSF53448">
    <property type="entry name" value="Nucleotide-diphospho-sugar transferases"/>
    <property type="match status" value="1"/>
</dbReference>
<dbReference type="EMBL" id="PTIY01000007">
    <property type="protein sequence ID" value="PPK71573.1"/>
    <property type="molecule type" value="Genomic_DNA"/>
</dbReference>
<dbReference type="AlphaFoldDB" id="A0A2S6H289"/>
<accession>A0A2S6H289</accession>
<dbReference type="RefSeq" id="WP_104423843.1">
    <property type="nucleotide sequence ID" value="NZ_PTIY01000007.1"/>
</dbReference>
<dbReference type="InterPro" id="IPR001173">
    <property type="entry name" value="Glyco_trans_2-like"/>
</dbReference>
<evidence type="ECO:0000313" key="3">
    <source>
        <dbReference type="Proteomes" id="UP000238071"/>
    </source>
</evidence>
<feature type="domain" description="Glycosyltransferase 2-like" evidence="1">
    <location>
        <begin position="30"/>
        <end position="159"/>
    </location>
</feature>
<dbReference type="Pfam" id="PF00535">
    <property type="entry name" value="Glycos_transf_2"/>
    <property type="match status" value="1"/>
</dbReference>